<dbReference type="PIRSF" id="PIRSF000521">
    <property type="entry name" value="Transaminase_4ab_Lys_Orn"/>
    <property type="match status" value="1"/>
</dbReference>
<feature type="binding site" evidence="5">
    <location>
        <position position="273"/>
    </location>
    <ligand>
        <name>pyridoxal 5'-phosphate</name>
        <dbReference type="ChEBI" id="CHEBI:597326"/>
    </ligand>
</feature>
<dbReference type="NCBIfam" id="NF002325">
    <property type="entry name" value="PRK01278.1"/>
    <property type="match status" value="1"/>
</dbReference>
<feature type="binding site" evidence="5">
    <location>
        <position position="130"/>
    </location>
    <ligand>
        <name>pyridoxal 5'-phosphate</name>
        <dbReference type="ChEBI" id="CHEBI:597326"/>
    </ligand>
</feature>
<dbReference type="Gene3D" id="3.90.1150.10">
    <property type="entry name" value="Aspartate Aminotransferase, domain 1"/>
    <property type="match status" value="1"/>
</dbReference>
<dbReference type="CDD" id="cd00610">
    <property type="entry name" value="OAT_like"/>
    <property type="match status" value="1"/>
</dbReference>
<feature type="modified residue" description="N6-(pyridoxal phosphate)lysine" evidence="5">
    <location>
        <position position="244"/>
    </location>
</feature>
<dbReference type="InterPro" id="IPR015422">
    <property type="entry name" value="PyrdxlP-dep_Trfase_small"/>
</dbReference>
<comment type="cofactor">
    <cofactor evidence="5">
        <name>pyridoxal 5'-phosphate</name>
        <dbReference type="ChEBI" id="CHEBI:597326"/>
    </cofactor>
    <text evidence="5">Binds 1 pyridoxal phosphate per subunit.</text>
</comment>
<dbReference type="PANTHER" id="PTHR11986:SF79">
    <property type="entry name" value="ACETYLORNITHINE AMINOTRANSFERASE, MITOCHONDRIAL"/>
    <property type="match status" value="1"/>
</dbReference>
<keyword evidence="4 5" id="KW-0663">Pyridoxal phosphate</keyword>
<evidence type="ECO:0000313" key="7">
    <source>
        <dbReference type="Proteomes" id="UP001222800"/>
    </source>
</evidence>
<comment type="subcellular location">
    <subcellularLocation>
        <location evidence="5">Cytoplasm</location>
    </subcellularLocation>
</comment>
<comment type="similarity">
    <text evidence="5">Belongs to the class-III pyridoxal-phosphate-dependent aminotransferase family. ArgD subfamily.</text>
</comment>
<evidence type="ECO:0000256" key="3">
    <source>
        <dbReference type="ARBA" id="ARBA00022679"/>
    </source>
</evidence>
<gene>
    <name evidence="5" type="primary">argD</name>
    <name evidence="6" type="ORF">P4S50_09515</name>
</gene>
<comment type="pathway">
    <text evidence="5">Amino-acid biosynthesis; L-arginine biosynthesis; N(2)-acetyl-L-ornithine from L-glutamate: step 4/4.</text>
</comment>
<dbReference type="EC" id="2.6.1.11" evidence="5"/>
<keyword evidence="5" id="KW-0963">Cytoplasm</keyword>
<evidence type="ECO:0000256" key="2">
    <source>
        <dbReference type="ARBA" id="ARBA00022605"/>
    </source>
</evidence>
<organism evidence="6 7">
    <name type="scientific">Tepidibacter hydrothermalis</name>
    <dbReference type="NCBI Taxonomy" id="3036126"/>
    <lineage>
        <taxon>Bacteria</taxon>
        <taxon>Bacillati</taxon>
        <taxon>Bacillota</taxon>
        <taxon>Clostridia</taxon>
        <taxon>Peptostreptococcales</taxon>
        <taxon>Peptostreptococcaceae</taxon>
        <taxon>Tepidibacter</taxon>
    </lineage>
</organism>
<comment type="catalytic activity">
    <reaction evidence="5">
        <text>N(2)-acetyl-L-ornithine + 2-oxoglutarate = N-acetyl-L-glutamate 5-semialdehyde + L-glutamate</text>
        <dbReference type="Rhea" id="RHEA:18049"/>
        <dbReference type="ChEBI" id="CHEBI:16810"/>
        <dbReference type="ChEBI" id="CHEBI:29123"/>
        <dbReference type="ChEBI" id="CHEBI:29985"/>
        <dbReference type="ChEBI" id="CHEBI:57805"/>
        <dbReference type="EC" id="2.6.1.11"/>
    </reaction>
</comment>
<dbReference type="GO" id="GO:0008483">
    <property type="term" value="F:transaminase activity"/>
    <property type="evidence" value="ECO:0007669"/>
    <property type="project" value="UniProtKB-KW"/>
</dbReference>
<dbReference type="InterPro" id="IPR015421">
    <property type="entry name" value="PyrdxlP-dep_Trfase_major"/>
</dbReference>
<dbReference type="InterPro" id="IPR004636">
    <property type="entry name" value="AcOrn/SuccOrn_fam"/>
</dbReference>
<protein>
    <recommendedName>
        <fullName evidence="5">Acetylornithine aminotransferase</fullName>
        <shortName evidence="5">ACOAT</shortName>
        <ecNumber evidence="5">2.6.1.11</ecNumber>
    </recommendedName>
</protein>
<comment type="subunit">
    <text evidence="5">Homodimer.</text>
</comment>
<comment type="miscellaneous">
    <text evidence="5">May also have succinyldiaminopimelate aminotransferase activity, thus carrying out the corresponding step in lysine biosynthesis.</text>
</comment>
<sequence>MSKNNIMNTYSRVDVTFEKGLGSKVYDINGKEYIDFVSGVAVNCLGHSHPAIIKALNDQGNNLIHISNLYWNTNQLDLAKKLCDYSDHDKVFFCNSGTEAVETAIKLARKYGINNGTSKKNEIIFMENSFHGRTMGALAITGQEKYQKDFMPLMSGTKSSKFNDIDDLKNKIDENTCSVIIEPIQGEGGIIPAQIDFLKEVKKMCEKYNALLIFDEIQCGVGRTGSLFAYKKFEVIPDVICMAKGLGGGFPIGAVLATQKAADAFAPGDHGSTFGGNPLGCSVSLAVLNELIDNGVLDKVDEKSNYIINNLLILKEKYEVLDKVQGMGLMLGIKLSIDKSKLISKCFQKGLLLVGAGDNVVRILPPLNVTKEDIDKFIYILNEVLNELCN</sequence>
<evidence type="ECO:0000256" key="4">
    <source>
        <dbReference type="ARBA" id="ARBA00022898"/>
    </source>
</evidence>
<proteinExistence type="inferred from homology"/>
<dbReference type="NCBIfam" id="TIGR00707">
    <property type="entry name" value="argD"/>
    <property type="match status" value="1"/>
</dbReference>
<feature type="binding site" evidence="5">
    <location>
        <position position="133"/>
    </location>
    <ligand>
        <name>N(2)-acetyl-L-ornithine</name>
        <dbReference type="ChEBI" id="CHEBI:57805"/>
    </ligand>
</feature>
<dbReference type="PANTHER" id="PTHR11986">
    <property type="entry name" value="AMINOTRANSFERASE CLASS III"/>
    <property type="match status" value="1"/>
</dbReference>
<feature type="binding site" evidence="5">
    <location>
        <begin position="215"/>
        <end position="218"/>
    </location>
    <ligand>
        <name>pyridoxal 5'-phosphate</name>
        <dbReference type="ChEBI" id="CHEBI:597326"/>
    </ligand>
</feature>
<dbReference type="Pfam" id="PF00202">
    <property type="entry name" value="Aminotran_3"/>
    <property type="match status" value="1"/>
</dbReference>
<reference evidence="6 7" key="1">
    <citation type="submission" date="2023-03" db="EMBL/GenBank/DDBJ databases">
        <title>Complete genome sequence of Tepidibacter sp. SWIR-1, isolated from a deep-sea hydrothermal vent.</title>
        <authorList>
            <person name="Li X."/>
        </authorList>
    </citation>
    <scope>NUCLEOTIDE SEQUENCE [LARGE SCALE GENOMIC DNA]</scope>
    <source>
        <strain evidence="6 7">SWIR-1</strain>
    </source>
</reference>
<evidence type="ECO:0000256" key="1">
    <source>
        <dbReference type="ARBA" id="ARBA00022576"/>
    </source>
</evidence>
<dbReference type="Gene3D" id="3.40.640.10">
    <property type="entry name" value="Type I PLP-dependent aspartate aminotransferase-like (Major domain)"/>
    <property type="match status" value="1"/>
</dbReference>
<keyword evidence="5" id="KW-0055">Arginine biosynthesis</keyword>
<feature type="binding site" evidence="5">
    <location>
        <position position="272"/>
    </location>
    <ligand>
        <name>N(2)-acetyl-L-ornithine</name>
        <dbReference type="ChEBI" id="CHEBI:57805"/>
    </ligand>
</feature>
<accession>A0ABY8EHA6</accession>
<dbReference type="Proteomes" id="UP001222800">
    <property type="component" value="Chromosome"/>
</dbReference>
<dbReference type="InterPro" id="IPR049704">
    <property type="entry name" value="Aminotrans_3_PPA_site"/>
</dbReference>
<name>A0ABY8EHA6_9FIRM</name>
<dbReference type="EMBL" id="CP120733">
    <property type="protein sequence ID" value="WFD12303.1"/>
    <property type="molecule type" value="Genomic_DNA"/>
</dbReference>
<dbReference type="InterPro" id="IPR015424">
    <property type="entry name" value="PyrdxlP-dep_Trfase"/>
</dbReference>
<dbReference type="HAMAP" id="MF_01107">
    <property type="entry name" value="ArgD_aminotrans_3"/>
    <property type="match status" value="1"/>
</dbReference>
<keyword evidence="2 5" id="KW-0028">Amino-acid biosynthesis</keyword>
<dbReference type="InterPro" id="IPR050103">
    <property type="entry name" value="Class-III_PLP-dep_AT"/>
</dbReference>
<keyword evidence="1 5" id="KW-0032">Aminotransferase</keyword>
<dbReference type="RefSeq" id="WP_277734637.1">
    <property type="nucleotide sequence ID" value="NZ_CP120733.1"/>
</dbReference>
<evidence type="ECO:0000313" key="6">
    <source>
        <dbReference type="EMBL" id="WFD12303.1"/>
    </source>
</evidence>
<dbReference type="SUPFAM" id="SSF53383">
    <property type="entry name" value="PLP-dependent transferases"/>
    <property type="match status" value="1"/>
</dbReference>
<dbReference type="InterPro" id="IPR005814">
    <property type="entry name" value="Aminotrans_3"/>
</dbReference>
<evidence type="ECO:0000256" key="5">
    <source>
        <dbReference type="HAMAP-Rule" id="MF_01107"/>
    </source>
</evidence>
<dbReference type="PROSITE" id="PS00600">
    <property type="entry name" value="AA_TRANSFER_CLASS_3"/>
    <property type="match status" value="1"/>
</dbReference>
<keyword evidence="3 5" id="KW-0808">Transferase</keyword>
<feature type="binding site" evidence="5">
    <location>
        <begin position="97"/>
        <end position="98"/>
    </location>
    <ligand>
        <name>pyridoxal 5'-phosphate</name>
        <dbReference type="ChEBI" id="CHEBI:597326"/>
    </ligand>
</feature>
<keyword evidence="7" id="KW-1185">Reference proteome</keyword>